<keyword evidence="1" id="KW-0732">Signal</keyword>
<dbReference type="Ensembl" id="ENSEBUT00000009758.1">
    <property type="protein sequence ID" value="ENSEBUP00000009236.1"/>
    <property type="gene ID" value="ENSEBUG00000005956.1"/>
</dbReference>
<accession>A0A8C4Q3D6</accession>
<dbReference type="AlphaFoldDB" id="A0A8C4Q3D6"/>
<evidence type="ECO:0000313" key="3">
    <source>
        <dbReference type="Proteomes" id="UP000694388"/>
    </source>
</evidence>
<dbReference type="PANTHER" id="PTHR46769:SF2">
    <property type="entry name" value="FIBROCYSTIN-L ISOFORM 2 PRECURSOR-RELATED"/>
    <property type="match status" value="1"/>
</dbReference>
<sequence length="346" mass="37839">MGSLYGRWCSGFLREAFRLHGYSFFLKNSIMIGSSSAENCDDTAPTGFSPGQVNNPPHSGGRAGILWPVFTRSPYVDGRQVNYSIANGNMSVTGVSFVNFGTPCADKTSVFMTNPTSEDFQHNVIVSDAKTKDVTNKVYMLPAKNLGSCGEIECDGPKTTILHDTTGNFLASPGYGVLPTPTGSWPNESLVPRSVYMLGNGTQLDLKSLTPNYGYRMADCTELKGANAISCPSDKMALLSVRATDFDFLHRFKTPVAFHGNGYLKLLSGPPLYKMADCQAECNLNISWYRIPVQPGSCYNLNYRTLPPQRLRFHLATGASLVRHGLDILHHVTLHSQSHGRLLKPA</sequence>
<dbReference type="Proteomes" id="UP000694388">
    <property type="component" value="Unplaced"/>
</dbReference>
<dbReference type="InterPro" id="IPR052387">
    <property type="entry name" value="Fibrocystin"/>
</dbReference>
<evidence type="ECO:0000313" key="2">
    <source>
        <dbReference type="Ensembl" id="ENSEBUP00000009236.1"/>
    </source>
</evidence>
<proteinExistence type="predicted"/>
<evidence type="ECO:0000256" key="1">
    <source>
        <dbReference type="ARBA" id="ARBA00022729"/>
    </source>
</evidence>
<name>A0A8C4Q3D6_EPTBU</name>
<protein>
    <submittedName>
        <fullName evidence="2">Uncharacterized protein</fullName>
    </submittedName>
</protein>
<keyword evidence="3" id="KW-1185">Reference proteome</keyword>
<dbReference type="PANTHER" id="PTHR46769">
    <property type="entry name" value="POLYCYSTIC KIDNEY AND HEPATIC DISEASE 1 (AUTOSOMAL RECESSIVE)-LIKE 1"/>
    <property type="match status" value="1"/>
</dbReference>
<organism evidence="2 3">
    <name type="scientific">Eptatretus burgeri</name>
    <name type="common">Inshore hagfish</name>
    <dbReference type="NCBI Taxonomy" id="7764"/>
    <lineage>
        <taxon>Eukaryota</taxon>
        <taxon>Metazoa</taxon>
        <taxon>Chordata</taxon>
        <taxon>Craniata</taxon>
        <taxon>Vertebrata</taxon>
        <taxon>Cyclostomata</taxon>
        <taxon>Myxini</taxon>
        <taxon>Myxiniformes</taxon>
        <taxon>Myxinidae</taxon>
        <taxon>Eptatretinae</taxon>
        <taxon>Eptatretus</taxon>
    </lineage>
</organism>
<reference evidence="2" key="2">
    <citation type="submission" date="2025-09" db="UniProtKB">
        <authorList>
            <consortium name="Ensembl"/>
        </authorList>
    </citation>
    <scope>IDENTIFICATION</scope>
</reference>
<reference evidence="2" key="1">
    <citation type="submission" date="2025-08" db="UniProtKB">
        <authorList>
            <consortium name="Ensembl"/>
        </authorList>
    </citation>
    <scope>IDENTIFICATION</scope>
</reference>